<dbReference type="EMBL" id="LR131801">
    <property type="protein sequence ID" value="VDS11189.1"/>
    <property type="molecule type" value="Genomic_DNA"/>
</dbReference>
<accession>A0A447IUJ6</accession>
<keyword evidence="5 6" id="KW-0120">Carbon dioxide fixation</keyword>
<feature type="binding site" evidence="6">
    <location>
        <position position="179"/>
    </location>
    <ligand>
        <name>Mg(2+)</name>
        <dbReference type="ChEBI" id="CHEBI:18420"/>
    </ligand>
</feature>
<feature type="domain" description="Ribulose bisphosphate carboxylase large subunit ferrodoxin-like N-terminal" evidence="8">
    <location>
        <begin position="6"/>
        <end position="119"/>
    </location>
</feature>
<dbReference type="PANTHER" id="PTHR42704">
    <property type="entry name" value="RIBULOSE BISPHOSPHATE CARBOXYLASE"/>
    <property type="match status" value="1"/>
</dbReference>
<feature type="binding site" evidence="6">
    <location>
        <position position="301"/>
    </location>
    <ligand>
        <name>substrate</name>
    </ligand>
</feature>
<evidence type="ECO:0000256" key="6">
    <source>
        <dbReference type="HAMAP-Rule" id="MF_01133"/>
    </source>
</evidence>
<dbReference type="HAMAP" id="MF_01133">
    <property type="entry name" value="RuBisCO_L_type3"/>
    <property type="match status" value="1"/>
</dbReference>
<protein>
    <recommendedName>
        <fullName evidence="6">Ribulose bisphosphate carboxylase</fullName>
        <shortName evidence="6">RuBisCO</shortName>
        <ecNumber evidence="6">4.1.1.39</ecNumber>
    </recommendedName>
</protein>
<keyword evidence="2 6" id="KW-0460">Magnesium</keyword>
<sequence length="429" mass="48203">MSQYLDFVDLKYKPSSSDLVVLFRIEPAKGISKREAIGRVAAESSNGTWTTLSTLKSHIRKIRARAFEFDGNYVKVAYPIELFELGSIPQLMSSVAGNIFGMKAINNLRLEDIQFSKEYIKSFRGPQYGIEGIRKYMKIKERPMIATVPKPKVGLTTKEHTKVIFDSWVGGVDFAKDDENLTSQNFNKFENRVKAAAKARDHAEKITGEKKDYFINVSAETKEMLRRTKLANEYDFKYVMCDILTVGWSGLQTLREETQDLKQAIHAHRAFHAAFDRNLKHGMSMLTLAKLSRLIGVDNIHIGTVLGKLVGTKEEVIDIEKEIVNQKIKTNPKENILEQNWYNMRDVIPVSSGGLHPGLVPNIIDLLGKDIVIQLGGGIHGHPKGSKYGAMALRQAIDAKLNGISLENYSKNNHELKLALSKWGTSKPV</sequence>
<evidence type="ECO:0000256" key="1">
    <source>
        <dbReference type="ARBA" id="ARBA00022723"/>
    </source>
</evidence>
<dbReference type="InterPro" id="IPR033966">
    <property type="entry name" value="RuBisCO"/>
</dbReference>
<dbReference type="GO" id="GO:0015977">
    <property type="term" value="P:carbon fixation"/>
    <property type="evidence" value="ECO:0007669"/>
    <property type="project" value="UniProtKB-KW"/>
</dbReference>
<dbReference type="NCBIfam" id="NF003252">
    <property type="entry name" value="PRK04208.1"/>
    <property type="match status" value="1"/>
</dbReference>
<dbReference type="Gene3D" id="3.30.70.150">
    <property type="entry name" value="RuBisCO large subunit, N-terminal domain"/>
    <property type="match status" value="1"/>
</dbReference>
<dbReference type="SFLD" id="SFLDG00301">
    <property type="entry name" value="RuBisCO-like_proteins"/>
    <property type="match status" value="1"/>
</dbReference>
<comment type="similarity">
    <text evidence="6">Belongs to the RuBisCO large chain family. Type III subfamily.</text>
</comment>
<evidence type="ECO:0000256" key="3">
    <source>
        <dbReference type="ARBA" id="ARBA00023002"/>
    </source>
</evidence>
<dbReference type="InterPro" id="IPR017443">
    <property type="entry name" value="RuBisCO_lsu_fd_N"/>
</dbReference>
<feature type="active site" description="Proton acceptor" evidence="6">
    <location>
        <position position="268"/>
    </location>
</feature>
<comment type="miscellaneous">
    <text evidence="6">Because the Archaea possessing a type III RuBisCO are all anaerobic, it is most likely that only the carboxylase activity of RuBisCO, and not the competitive oxygenase activity (by which RuBP reacts with O(2) to form one molecule of 3-phosphoglycerate and one molecule of 2-phosphoglycolate), is biologically relevant in these strains.</text>
</comment>
<dbReference type="SUPFAM" id="SSF54966">
    <property type="entry name" value="RuBisCO, large subunit, small (N-terminal) domain"/>
    <property type="match status" value="1"/>
</dbReference>
<feature type="binding site" evidence="6">
    <location>
        <position position="152"/>
    </location>
    <ligand>
        <name>substrate</name>
    </ligand>
</feature>
<dbReference type="AlphaFoldDB" id="A0A447IUJ6"/>
<dbReference type="GO" id="GO:0006196">
    <property type="term" value="P:AMP catabolic process"/>
    <property type="evidence" value="ECO:0007669"/>
    <property type="project" value="UniProtKB-UniRule"/>
</dbReference>
<keyword evidence="3 6" id="KW-0560">Oxidoreductase</keyword>
<feature type="binding site" evidence="6">
    <location>
        <position position="178"/>
    </location>
    <ligand>
        <name>Mg(2+)</name>
        <dbReference type="ChEBI" id="CHEBI:18420"/>
    </ligand>
</feature>
<dbReference type="Pfam" id="PF00016">
    <property type="entry name" value="RuBisCO_large"/>
    <property type="match status" value="1"/>
</dbReference>
<reference evidence="9" key="1">
    <citation type="submission" date="2018-12" db="EMBL/GenBank/DDBJ databases">
        <authorList>
            <person name="Jaffe A."/>
        </authorList>
    </citation>
    <scope>NUCLEOTIDE SEQUENCE</scope>
</reference>
<dbReference type="InterPro" id="IPR017712">
    <property type="entry name" value="RuBisCO_III"/>
</dbReference>
<comment type="catalytic activity">
    <reaction evidence="6">
        <text>D-ribulose 1,5-bisphosphate + O2 = 2-phosphoglycolate + (2R)-3-phosphoglycerate + 2 H(+)</text>
        <dbReference type="Rhea" id="RHEA:36631"/>
        <dbReference type="ChEBI" id="CHEBI:15378"/>
        <dbReference type="ChEBI" id="CHEBI:15379"/>
        <dbReference type="ChEBI" id="CHEBI:57870"/>
        <dbReference type="ChEBI" id="CHEBI:58033"/>
        <dbReference type="ChEBI" id="CHEBI:58272"/>
    </reaction>
</comment>
<feature type="site" description="Transition state stabilizer" evidence="6">
    <location>
        <position position="308"/>
    </location>
</feature>
<keyword evidence="1 6" id="KW-0479">Metal-binding</keyword>
<gene>
    <name evidence="6 9" type="primary">rbcL</name>
</gene>
<feature type="binding site" description="via carbamate group" evidence="6">
    <location>
        <position position="176"/>
    </location>
    <ligand>
        <name>Mg(2+)</name>
        <dbReference type="ChEBI" id="CHEBI:18420"/>
    </ligand>
</feature>
<evidence type="ECO:0000259" key="8">
    <source>
        <dbReference type="Pfam" id="PF02788"/>
    </source>
</evidence>
<comment type="cofactor">
    <cofactor evidence="6">
        <name>Mg(2+)</name>
        <dbReference type="ChEBI" id="CHEBI:18420"/>
    </cofactor>
    <text evidence="6">Binds 1 Mg(2+) ion per subunit.</text>
</comment>
<dbReference type="InterPro" id="IPR000685">
    <property type="entry name" value="RuBisCO_lsu_C"/>
</dbReference>
<name>A0A447IUJ6_9ARCH</name>
<evidence type="ECO:0000256" key="2">
    <source>
        <dbReference type="ARBA" id="ARBA00022842"/>
    </source>
</evidence>
<evidence type="ECO:0000313" key="9">
    <source>
        <dbReference type="EMBL" id="VDS11189.1"/>
    </source>
</evidence>
<evidence type="ECO:0000259" key="7">
    <source>
        <dbReference type="Pfam" id="PF00016"/>
    </source>
</evidence>
<dbReference type="Gene3D" id="3.20.20.110">
    <property type="entry name" value="Ribulose bisphosphate carboxylase, large subunit, C-terminal domain"/>
    <property type="match status" value="1"/>
</dbReference>
<feature type="modified residue" description="N6-carboxylysine" evidence="6">
    <location>
        <position position="176"/>
    </location>
</feature>
<dbReference type="SFLD" id="SFLDS00014">
    <property type="entry name" value="RuBisCO"/>
    <property type="match status" value="1"/>
</dbReference>
<dbReference type="PANTHER" id="PTHR42704:SF17">
    <property type="entry name" value="RIBULOSE BISPHOSPHATE CARBOXYLASE LARGE CHAIN"/>
    <property type="match status" value="1"/>
</dbReference>
<evidence type="ECO:0000256" key="4">
    <source>
        <dbReference type="ARBA" id="ARBA00023239"/>
    </source>
</evidence>
<evidence type="ECO:0000256" key="5">
    <source>
        <dbReference type="ARBA" id="ARBA00023300"/>
    </source>
</evidence>
<feature type="domain" description="Ribulose bisphosphate carboxylase large subunit C-terminal" evidence="7">
    <location>
        <begin position="129"/>
        <end position="423"/>
    </location>
</feature>
<dbReference type="InterPro" id="IPR036376">
    <property type="entry name" value="RuBisCO_lsu_C_sf"/>
</dbReference>
<feature type="binding site" evidence="6">
    <location>
        <begin position="352"/>
        <end position="354"/>
    </location>
    <ligand>
        <name>substrate</name>
    </ligand>
</feature>
<dbReference type="InterPro" id="IPR020878">
    <property type="entry name" value="RuBisCo_large_chain_AS"/>
</dbReference>
<feature type="binding site" evidence="6">
    <location>
        <position position="269"/>
    </location>
    <ligand>
        <name>substrate</name>
    </ligand>
</feature>
<dbReference type="GO" id="GO:0016984">
    <property type="term" value="F:ribulose-bisphosphate carboxylase activity"/>
    <property type="evidence" value="ECO:0007669"/>
    <property type="project" value="UniProtKB-UniRule"/>
</dbReference>
<feature type="binding site" evidence="6">
    <location>
        <begin position="374"/>
        <end position="377"/>
    </location>
    <ligand>
        <name>substrate</name>
    </ligand>
</feature>
<dbReference type="NCBIfam" id="TIGR03326">
    <property type="entry name" value="rubisco_III"/>
    <property type="match status" value="1"/>
</dbReference>
<comment type="function">
    <text evidence="6">Catalyzes the addition of molecular CO(2) and H(2)O to ribulose 1,5-bisphosphate (RuBP), generating two molecules of 3-phosphoglycerate (3-PGA). Functions in an archaeal AMP degradation pathway, together with AMP phosphorylase and R15P isomerase.</text>
</comment>
<feature type="active site" description="Proton acceptor" evidence="6">
    <location>
        <position position="150"/>
    </location>
</feature>
<dbReference type="EC" id="4.1.1.39" evidence="6"/>
<dbReference type="SUPFAM" id="SSF51649">
    <property type="entry name" value="RuBisCo, C-terminal domain"/>
    <property type="match status" value="1"/>
</dbReference>
<organism evidence="9">
    <name type="scientific">uncultured Candidatus Woesearchaeota archaeon</name>
    <dbReference type="NCBI Taxonomy" id="2014372"/>
    <lineage>
        <taxon>Archaea</taxon>
        <taxon>Candidatus Woesearchaeota</taxon>
        <taxon>environmental samples</taxon>
    </lineage>
</organism>
<dbReference type="GO" id="GO:0000287">
    <property type="term" value="F:magnesium ion binding"/>
    <property type="evidence" value="ECO:0007669"/>
    <property type="project" value="UniProtKB-UniRule"/>
</dbReference>
<comment type="catalytic activity">
    <reaction evidence="6">
        <text>2 (2R)-3-phosphoglycerate + 2 H(+) = D-ribulose 1,5-bisphosphate + CO2 + H2O</text>
        <dbReference type="Rhea" id="RHEA:23124"/>
        <dbReference type="ChEBI" id="CHEBI:15377"/>
        <dbReference type="ChEBI" id="CHEBI:15378"/>
        <dbReference type="ChEBI" id="CHEBI:16526"/>
        <dbReference type="ChEBI" id="CHEBI:57870"/>
        <dbReference type="ChEBI" id="CHEBI:58272"/>
        <dbReference type="EC" id="4.1.1.39"/>
    </reaction>
</comment>
<proteinExistence type="inferred from homology"/>
<dbReference type="InterPro" id="IPR036422">
    <property type="entry name" value="RuBisCO_lsu_N_sf"/>
</dbReference>
<dbReference type="Pfam" id="PF02788">
    <property type="entry name" value="RuBisCO_large_N"/>
    <property type="match status" value="1"/>
</dbReference>
<dbReference type="PROSITE" id="PS00157">
    <property type="entry name" value="RUBISCO_LARGE"/>
    <property type="match status" value="1"/>
</dbReference>
<keyword evidence="4 6" id="KW-0456">Lyase</keyword>
<comment type="subunit">
    <text evidence="6">Homodimer or homodecamer. In contrast to form I RuBisCO, the form III RuBisCO is composed solely of large subunits.</text>
</comment>
<dbReference type="GO" id="GO:0016491">
    <property type="term" value="F:oxidoreductase activity"/>
    <property type="evidence" value="ECO:0007669"/>
    <property type="project" value="UniProtKB-KW"/>
</dbReference>